<organism evidence="2">
    <name type="scientific">Timema californicum</name>
    <name type="common">California timema</name>
    <name type="synonym">Walking stick</name>
    <dbReference type="NCBI Taxonomy" id="61474"/>
    <lineage>
        <taxon>Eukaryota</taxon>
        <taxon>Metazoa</taxon>
        <taxon>Ecdysozoa</taxon>
        <taxon>Arthropoda</taxon>
        <taxon>Hexapoda</taxon>
        <taxon>Insecta</taxon>
        <taxon>Pterygota</taxon>
        <taxon>Neoptera</taxon>
        <taxon>Polyneoptera</taxon>
        <taxon>Phasmatodea</taxon>
        <taxon>Timematodea</taxon>
        <taxon>Timematoidea</taxon>
        <taxon>Timematidae</taxon>
        <taxon>Timema</taxon>
    </lineage>
</organism>
<dbReference type="EMBL" id="OE195617">
    <property type="protein sequence ID" value="CAD7579997.1"/>
    <property type="molecule type" value="Genomic_DNA"/>
</dbReference>
<evidence type="ECO:0000313" key="2">
    <source>
        <dbReference type="EMBL" id="CAD7579997.1"/>
    </source>
</evidence>
<proteinExistence type="predicted"/>
<dbReference type="AlphaFoldDB" id="A0A7R9JIP8"/>
<gene>
    <name evidence="2" type="ORF">TCMB3V08_LOCUS12530</name>
</gene>
<dbReference type="Gene3D" id="3.40.190.10">
    <property type="entry name" value="Periplasmic binding protein-like II"/>
    <property type="match status" value="2"/>
</dbReference>
<keyword evidence="1" id="KW-0812">Transmembrane</keyword>
<accession>A0A7R9JIP8</accession>
<keyword evidence="1" id="KW-0472">Membrane</keyword>
<protein>
    <submittedName>
        <fullName evidence="2">(California timema) hypothetical protein</fullName>
    </submittedName>
</protein>
<keyword evidence="1" id="KW-1133">Transmembrane helix</keyword>
<reference evidence="2" key="1">
    <citation type="submission" date="2020-11" db="EMBL/GenBank/DDBJ databases">
        <authorList>
            <person name="Tran Van P."/>
        </authorList>
    </citation>
    <scope>NUCLEOTIDE SEQUENCE</scope>
</reference>
<sequence>MLSGTPSSCRVAVFGTYLMVVTVLAAYSGQLTSVLTVLRYQLPFTNFQEFLERGTYTLELQRHSATNKHFLVSESNVSSMKTIFSSQIMPKMSSLPHSVKEGLVNLCWKDRYAWMTTRSAVESMNEALNCSLDVIPGACYRSTNTIAMPKNSPYRTIINYNIQMLRRFGILNKLYKDEFPVTFPRIEDREVKGIELSNVTSSIGDSLRRDGIGSGVPLH</sequence>
<evidence type="ECO:0000256" key="1">
    <source>
        <dbReference type="SAM" id="Phobius"/>
    </source>
</evidence>
<dbReference type="SUPFAM" id="SSF53850">
    <property type="entry name" value="Periplasmic binding protein-like II"/>
    <property type="match status" value="1"/>
</dbReference>
<feature type="transmembrane region" description="Helical" evidence="1">
    <location>
        <begin position="12"/>
        <end position="38"/>
    </location>
</feature>
<name>A0A7R9JIP8_TIMCA</name>